<evidence type="ECO:0000313" key="2">
    <source>
        <dbReference type="EMBL" id="CAC9973426.1"/>
    </source>
</evidence>
<protein>
    <recommendedName>
        <fullName evidence="1">DUF4935 domain-containing protein</fullName>
    </recommendedName>
</protein>
<keyword evidence="3" id="KW-1185">Reference proteome</keyword>
<dbReference type="RefSeq" id="WP_053473292.1">
    <property type="nucleotide sequence ID" value="NZ_CAIJDE010000032.1"/>
</dbReference>
<dbReference type="InterPro" id="IPR032557">
    <property type="entry name" value="DUF4935"/>
</dbReference>
<dbReference type="Proteomes" id="UP000533639">
    <property type="component" value="Unassembled WGS sequence"/>
</dbReference>
<reference evidence="2 3" key="1">
    <citation type="submission" date="2020-06" db="EMBL/GenBank/DDBJ databases">
        <authorList>
            <person name="Criscuolo A."/>
        </authorList>
    </citation>
    <scope>NUCLEOTIDE SEQUENCE [LARGE SCALE GENOMIC DNA]</scope>
    <source>
        <strain evidence="2">PXU-55</strain>
    </source>
</reference>
<evidence type="ECO:0000259" key="1">
    <source>
        <dbReference type="Pfam" id="PF16289"/>
    </source>
</evidence>
<comment type="caution">
    <text evidence="2">The sequence shown here is derived from an EMBL/GenBank/DDBJ whole genome shotgun (WGS) entry which is preliminary data.</text>
</comment>
<dbReference type="Pfam" id="PF16289">
    <property type="entry name" value="PIN_12"/>
    <property type="match status" value="1"/>
</dbReference>
<organism evidence="2 3">
    <name type="scientific">Flavobacterium panici</name>
    <dbReference type="NCBI Taxonomy" id="2654843"/>
    <lineage>
        <taxon>Bacteria</taxon>
        <taxon>Pseudomonadati</taxon>
        <taxon>Bacteroidota</taxon>
        <taxon>Flavobacteriia</taxon>
        <taxon>Flavobacteriales</taxon>
        <taxon>Flavobacteriaceae</taxon>
        <taxon>Flavobacterium</taxon>
    </lineage>
</organism>
<feature type="domain" description="DUF4935" evidence="1">
    <location>
        <begin position="3"/>
        <end position="183"/>
    </location>
</feature>
<gene>
    <name evidence="2" type="ORF">FLAPXU55_01109</name>
</gene>
<dbReference type="EMBL" id="CAIJDE010000032">
    <property type="protein sequence ID" value="CAC9973426.1"/>
    <property type="molecule type" value="Genomic_DNA"/>
</dbReference>
<sequence length="249" mass="29033">MKILIDTNIFLDFYRSNSASIHIFSTLIENIDKFILTDQIIQEFERSREGVIKSVQERFQIESKLDNFSSSYLQNLPEFKKLVEIQKQYNSQQKIVSSSISEILKNSAKDPIANYFKEFVNESLKEDKVYFTTDEIISKAVKRKNIGNPPTSSKFSLGDEINWEIILANIHEDIILVGRDNTYINNLTFLQKDFHKQTGYNVVDLTERISVALEKAGIEITEALIKEEDKVIEDLKHYDEFWKFKAQVE</sequence>
<dbReference type="AlphaFoldDB" id="A0A9N8P0U1"/>
<accession>A0A9N8P0U1</accession>
<dbReference type="SUPFAM" id="SSF88723">
    <property type="entry name" value="PIN domain-like"/>
    <property type="match status" value="1"/>
</dbReference>
<evidence type="ECO:0000313" key="3">
    <source>
        <dbReference type="Proteomes" id="UP000533639"/>
    </source>
</evidence>
<name>A0A9N8P0U1_9FLAO</name>
<proteinExistence type="predicted"/>
<dbReference type="InterPro" id="IPR029060">
    <property type="entry name" value="PIN-like_dom_sf"/>
</dbReference>